<dbReference type="OrthoDB" id="9814237at2"/>
<organism evidence="8 9">
    <name type="scientific">Rothia koreensis</name>
    <dbReference type="NCBI Taxonomy" id="592378"/>
    <lineage>
        <taxon>Bacteria</taxon>
        <taxon>Bacillati</taxon>
        <taxon>Actinomycetota</taxon>
        <taxon>Actinomycetes</taxon>
        <taxon>Micrococcales</taxon>
        <taxon>Micrococcaceae</taxon>
        <taxon>Rothia</taxon>
    </lineage>
</organism>
<sequence>MTSLTSTRRSIALLAIALGGFGIGVTEFASMGLLPDIARDLLPKFSESPETEIARAGTLITMYALGVVVGAPTIAALGAKASQTRLAFLLLALFILGTLASAFALTFELLSLFRFIAALPHGAFFAVGSLLAARLMGPGNQGKGIALALSGLTIANIVGVPIATWLGQNFGWRSAYLMVAVIFAVALVLAFFSFPRHAGDGTRTAGSELRAFKNVRIWIMIAVGSIGFGGFFAVYSYITEVSTQVAGLSTSTVPWVLAVLGIGMTIGNMIGGWASDRNLTKTVLFGFSAFIVSLVLYTLLASSKVGLFASVFLIGITQSILIPSIQARLIRIAGKAALLGAAVNHSAFNIGNALGAALGGASIAAGFGYLSPGWIGIGLAASGLVLALVSLMVTRWDKRADRDTVGIDIVNRY</sequence>
<name>A0A7K1LKX5_9MICC</name>
<feature type="transmembrane region" description="Helical" evidence="6">
    <location>
        <begin position="215"/>
        <end position="238"/>
    </location>
</feature>
<feature type="transmembrane region" description="Helical" evidence="6">
    <location>
        <begin position="174"/>
        <end position="194"/>
    </location>
</feature>
<reference evidence="8 9" key="1">
    <citation type="submission" date="2019-12" db="EMBL/GenBank/DDBJ databases">
        <authorList>
            <person name="Li J."/>
            <person name="Shi Y."/>
            <person name="Xu G."/>
            <person name="Xiao D."/>
            <person name="Ran X."/>
        </authorList>
    </citation>
    <scope>NUCLEOTIDE SEQUENCE [LARGE SCALE GENOMIC DNA]</scope>
    <source>
        <strain evidence="8 9">JCM 15915</strain>
    </source>
</reference>
<dbReference type="InterPro" id="IPR050189">
    <property type="entry name" value="MFS_Efflux_Transporters"/>
</dbReference>
<dbReference type="CDD" id="cd17324">
    <property type="entry name" value="MFS_NepI_like"/>
    <property type="match status" value="1"/>
</dbReference>
<keyword evidence="3 6" id="KW-0812">Transmembrane</keyword>
<feature type="transmembrane region" description="Helical" evidence="6">
    <location>
        <begin position="253"/>
        <end position="271"/>
    </location>
</feature>
<dbReference type="PANTHER" id="PTHR43124:SF3">
    <property type="entry name" value="CHLORAMPHENICOL EFFLUX PUMP RV0191"/>
    <property type="match status" value="1"/>
</dbReference>
<comment type="caution">
    <text evidence="8">The sequence shown here is derived from an EMBL/GenBank/DDBJ whole genome shotgun (WGS) entry which is preliminary data.</text>
</comment>
<evidence type="ECO:0000256" key="6">
    <source>
        <dbReference type="SAM" id="Phobius"/>
    </source>
</evidence>
<dbReference type="Gene3D" id="1.20.1250.20">
    <property type="entry name" value="MFS general substrate transporter like domains"/>
    <property type="match status" value="2"/>
</dbReference>
<dbReference type="RefSeq" id="WP_129316160.1">
    <property type="nucleotide sequence ID" value="NZ_NOIQ01000019.1"/>
</dbReference>
<gene>
    <name evidence="8" type="ORF">GMA10_11665</name>
</gene>
<keyword evidence="2" id="KW-1003">Cell membrane</keyword>
<feature type="transmembrane region" description="Helical" evidence="6">
    <location>
        <begin position="346"/>
        <end position="367"/>
    </location>
</feature>
<keyword evidence="4 6" id="KW-1133">Transmembrane helix</keyword>
<accession>A0A7K1LKX5</accession>
<dbReference type="InterPro" id="IPR020846">
    <property type="entry name" value="MFS_dom"/>
</dbReference>
<feature type="transmembrane region" description="Helical" evidence="6">
    <location>
        <begin position="306"/>
        <end position="325"/>
    </location>
</feature>
<dbReference type="InterPro" id="IPR011701">
    <property type="entry name" value="MFS"/>
</dbReference>
<feature type="transmembrane region" description="Helical" evidence="6">
    <location>
        <begin position="12"/>
        <end position="33"/>
    </location>
</feature>
<dbReference type="GO" id="GO:0022857">
    <property type="term" value="F:transmembrane transporter activity"/>
    <property type="evidence" value="ECO:0007669"/>
    <property type="project" value="InterPro"/>
</dbReference>
<keyword evidence="9" id="KW-1185">Reference proteome</keyword>
<feature type="transmembrane region" description="Helical" evidence="6">
    <location>
        <begin position="283"/>
        <end position="300"/>
    </location>
</feature>
<dbReference type="Pfam" id="PF07690">
    <property type="entry name" value="MFS_1"/>
    <property type="match status" value="1"/>
</dbReference>
<feature type="domain" description="Major facilitator superfamily (MFS) profile" evidence="7">
    <location>
        <begin position="12"/>
        <end position="398"/>
    </location>
</feature>
<dbReference type="GO" id="GO:0005886">
    <property type="term" value="C:plasma membrane"/>
    <property type="evidence" value="ECO:0007669"/>
    <property type="project" value="UniProtKB-SubCell"/>
</dbReference>
<evidence type="ECO:0000256" key="4">
    <source>
        <dbReference type="ARBA" id="ARBA00022989"/>
    </source>
</evidence>
<dbReference type="PANTHER" id="PTHR43124">
    <property type="entry name" value="PURINE EFFLUX PUMP PBUE"/>
    <property type="match status" value="1"/>
</dbReference>
<protein>
    <submittedName>
        <fullName evidence="8">MFS transporter</fullName>
    </submittedName>
</protein>
<dbReference type="Proteomes" id="UP000462152">
    <property type="component" value="Unassembled WGS sequence"/>
</dbReference>
<evidence type="ECO:0000256" key="1">
    <source>
        <dbReference type="ARBA" id="ARBA00004651"/>
    </source>
</evidence>
<evidence type="ECO:0000256" key="5">
    <source>
        <dbReference type="ARBA" id="ARBA00023136"/>
    </source>
</evidence>
<feature type="transmembrane region" description="Helical" evidence="6">
    <location>
        <begin position="53"/>
        <end position="79"/>
    </location>
</feature>
<comment type="subcellular location">
    <subcellularLocation>
        <location evidence="1">Cell membrane</location>
        <topology evidence="1">Multi-pass membrane protein</topology>
    </subcellularLocation>
</comment>
<evidence type="ECO:0000256" key="3">
    <source>
        <dbReference type="ARBA" id="ARBA00022692"/>
    </source>
</evidence>
<dbReference type="InterPro" id="IPR036259">
    <property type="entry name" value="MFS_trans_sf"/>
</dbReference>
<evidence type="ECO:0000313" key="8">
    <source>
        <dbReference type="EMBL" id="MUN55854.1"/>
    </source>
</evidence>
<feature type="transmembrane region" description="Helical" evidence="6">
    <location>
        <begin position="373"/>
        <end position="393"/>
    </location>
</feature>
<feature type="transmembrane region" description="Helical" evidence="6">
    <location>
        <begin position="145"/>
        <end position="168"/>
    </location>
</feature>
<feature type="transmembrane region" description="Helical" evidence="6">
    <location>
        <begin position="112"/>
        <end position="133"/>
    </location>
</feature>
<proteinExistence type="predicted"/>
<evidence type="ECO:0000313" key="9">
    <source>
        <dbReference type="Proteomes" id="UP000462152"/>
    </source>
</evidence>
<keyword evidence="5 6" id="KW-0472">Membrane</keyword>
<dbReference type="EMBL" id="WOGT01000009">
    <property type="protein sequence ID" value="MUN55854.1"/>
    <property type="molecule type" value="Genomic_DNA"/>
</dbReference>
<dbReference type="AlphaFoldDB" id="A0A7K1LKX5"/>
<feature type="transmembrane region" description="Helical" evidence="6">
    <location>
        <begin position="86"/>
        <end position="106"/>
    </location>
</feature>
<dbReference type="PROSITE" id="PS50850">
    <property type="entry name" value="MFS"/>
    <property type="match status" value="1"/>
</dbReference>
<evidence type="ECO:0000256" key="2">
    <source>
        <dbReference type="ARBA" id="ARBA00022475"/>
    </source>
</evidence>
<dbReference type="SUPFAM" id="SSF103473">
    <property type="entry name" value="MFS general substrate transporter"/>
    <property type="match status" value="1"/>
</dbReference>
<evidence type="ECO:0000259" key="7">
    <source>
        <dbReference type="PROSITE" id="PS50850"/>
    </source>
</evidence>